<dbReference type="InParanoid" id="A0A673ZWJ0"/>
<dbReference type="Proteomes" id="UP000472277">
    <property type="component" value="Chromosome 34"/>
</dbReference>
<keyword evidence="3" id="KW-1185">Reference proteome</keyword>
<protein>
    <submittedName>
        <fullName evidence="2">Uncharacterized protein</fullName>
    </submittedName>
</protein>
<reference evidence="2" key="2">
    <citation type="submission" date="2025-09" db="UniProtKB">
        <authorList>
            <consortium name="Ensembl"/>
        </authorList>
    </citation>
    <scope>IDENTIFICATION</scope>
</reference>
<feature type="transmembrane region" description="Helical" evidence="1">
    <location>
        <begin position="46"/>
        <end position="67"/>
    </location>
</feature>
<dbReference type="AlphaFoldDB" id="A0A673ZWJ0"/>
<feature type="transmembrane region" description="Helical" evidence="1">
    <location>
        <begin position="12"/>
        <end position="40"/>
    </location>
</feature>
<name>A0A673ZWJ0_SALTR</name>
<organism evidence="2 3">
    <name type="scientific">Salmo trutta</name>
    <name type="common">Brown trout</name>
    <dbReference type="NCBI Taxonomy" id="8032"/>
    <lineage>
        <taxon>Eukaryota</taxon>
        <taxon>Metazoa</taxon>
        <taxon>Chordata</taxon>
        <taxon>Craniata</taxon>
        <taxon>Vertebrata</taxon>
        <taxon>Euteleostomi</taxon>
        <taxon>Actinopterygii</taxon>
        <taxon>Neopterygii</taxon>
        <taxon>Teleostei</taxon>
        <taxon>Protacanthopterygii</taxon>
        <taxon>Salmoniformes</taxon>
        <taxon>Salmonidae</taxon>
        <taxon>Salmoninae</taxon>
        <taxon>Salmo</taxon>
    </lineage>
</organism>
<sequence>MGSVRLRWGLSVGLGLGWGLSVGLELGWGLSVGLGLGWGLSVGLGLGWGLSVGLGLGWGLSVGLGWAGPHTRNYTHTHPPSTHTLSILPMKGGAMPRQWPQKSGQQSETVRLQNSCMPTWQRFHSHGHSEL</sequence>
<accession>A0A673ZWJ0</accession>
<evidence type="ECO:0000313" key="2">
    <source>
        <dbReference type="Ensembl" id="ENSSTUP00000051057.1"/>
    </source>
</evidence>
<dbReference type="Ensembl" id="ENSSTUT00000053385.1">
    <property type="protein sequence ID" value="ENSSTUP00000051057.1"/>
    <property type="gene ID" value="ENSSTUG00000021571.1"/>
</dbReference>
<evidence type="ECO:0000313" key="3">
    <source>
        <dbReference type="Proteomes" id="UP000472277"/>
    </source>
</evidence>
<evidence type="ECO:0000256" key="1">
    <source>
        <dbReference type="SAM" id="Phobius"/>
    </source>
</evidence>
<keyword evidence="1" id="KW-1133">Transmembrane helix</keyword>
<proteinExistence type="predicted"/>
<keyword evidence="1" id="KW-0472">Membrane</keyword>
<keyword evidence="1" id="KW-0812">Transmembrane</keyword>
<reference evidence="2" key="1">
    <citation type="submission" date="2025-08" db="UniProtKB">
        <authorList>
            <consortium name="Ensembl"/>
        </authorList>
    </citation>
    <scope>IDENTIFICATION</scope>
</reference>